<proteinExistence type="predicted"/>
<name>A0A3M2SPB2_9HYPO</name>
<gene>
    <name evidence="5" type="ORF">CDV36_000903</name>
</gene>
<dbReference type="OrthoDB" id="2363873at2759"/>
<dbReference type="Gene3D" id="3.40.50.1820">
    <property type="entry name" value="alpha/beta hydrolase"/>
    <property type="match status" value="1"/>
</dbReference>
<evidence type="ECO:0000256" key="3">
    <source>
        <dbReference type="ARBA" id="ARBA00022963"/>
    </source>
</evidence>
<dbReference type="PANTHER" id="PTHR10272:SF14">
    <property type="entry name" value="PAF ACETYLHYDROLASE FAMILY PROTEIN"/>
    <property type="match status" value="1"/>
</dbReference>
<dbReference type="EMBL" id="NKUJ01000008">
    <property type="protein sequence ID" value="RMJ19394.1"/>
    <property type="molecule type" value="Genomic_DNA"/>
</dbReference>
<organism evidence="5 6">
    <name type="scientific">Fusarium kuroshium</name>
    <dbReference type="NCBI Taxonomy" id="2010991"/>
    <lineage>
        <taxon>Eukaryota</taxon>
        <taxon>Fungi</taxon>
        <taxon>Dikarya</taxon>
        <taxon>Ascomycota</taxon>
        <taxon>Pezizomycotina</taxon>
        <taxon>Sordariomycetes</taxon>
        <taxon>Hypocreomycetidae</taxon>
        <taxon>Hypocreales</taxon>
        <taxon>Nectriaceae</taxon>
        <taxon>Fusarium</taxon>
        <taxon>Fusarium solani species complex</taxon>
    </lineage>
</organism>
<dbReference type="GO" id="GO:0016042">
    <property type="term" value="P:lipid catabolic process"/>
    <property type="evidence" value="ECO:0007669"/>
    <property type="project" value="UniProtKB-KW"/>
</dbReference>
<evidence type="ECO:0000313" key="5">
    <source>
        <dbReference type="EMBL" id="RMJ19394.1"/>
    </source>
</evidence>
<dbReference type="PANTHER" id="PTHR10272">
    <property type="entry name" value="PLATELET-ACTIVATING FACTOR ACETYLHYDROLASE"/>
    <property type="match status" value="1"/>
</dbReference>
<keyword evidence="6" id="KW-1185">Reference proteome</keyword>
<keyword evidence="3" id="KW-0442">Lipid degradation</keyword>
<dbReference type="GO" id="GO:0003847">
    <property type="term" value="F:1-alkyl-2-acetylglycerophosphocholine esterase activity"/>
    <property type="evidence" value="ECO:0007669"/>
    <property type="project" value="UniProtKB-EC"/>
</dbReference>
<dbReference type="Proteomes" id="UP000277212">
    <property type="component" value="Unassembled WGS sequence"/>
</dbReference>
<evidence type="ECO:0000256" key="2">
    <source>
        <dbReference type="ARBA" id="ARBA00022801"/>
    </source>
</evidence>
<evidence type="ECO:0000256" key="4">
    <source>
        <dbReference type="ARBA" id="ARBA00023098"/>
    </source>
</evidence>
<dbReference type="Pfam" id="PF03403">
    <property type="entry name" value="PAF-AH_p_II"/>
    <property type="match status" value="2"/>
</dbReference>
<evidence type="ECO:0000313" key="6">
    <source>
        <dbReference type="Proteomes" id="UP000277212"/>
    </source>
</evidence>
<accession>A0A3M2SPB2</accession>
<dbReference type="EC" id="3.1.1.47" evidence="1"/>
<comment type="caution">
    <text evidence="5">The sequence shown here is derived from an EMBL/GenBank/DDBJ whole genome shotgun (WGS) entry which is preliminary data.</text>
</comment>
<dbReference type="SUPFAM" id="SSF53474">
    <property type="entry name" value="alpha/beta-Hydrolases"/>
    <property type="match status" value="1"/>
</dbReference>
<reference evidence="5 6" key="1">
    <citation type="submission" date="2017-06" db="EMBL/GenBank/DDBJ databases">
        <title>Comparative genomic analysis of Ambrosia Fusariam Clade fungi.</title>
        <authorList>
            <person name="Stajich J.E."/>
            <person name="Carrillo J."/>
            <person name="Kijimoto T."/>
            <person name="Eskalen A."/>
            <person name="O'Donnell K."/>
            <person name="Kasson M."/>
        </authorList>
    </citation>
    <scope>NUCLEOTIDE SEQUENCE [LARGE SCALE GENOMIC DNA]</scope>
    <source>
        <strain evidence="5">UCR3666</strain>
    </source>
</reference>
<sequence length="370" mass="40057">MFALLFLFFNLAQAIVVSGPSGPWSVSHKVVELTDESRWDPYAPEDSRHKRRILTSLFIPTQKDQKTCKTEKIDYMPLKTRVGAAKILGLPNTTFEGLELEFCKASSKKRAPLPIVIFSPGFSSIRLFSSAQAQSLASQGNVVITVDHPYEGTVVEFPDGTVVYGASPNDINDEAAEKGVKVRSEDISFLIDQILEPSSLGGILDGFDTSKIFVYGHSLGGATSAQVAFNDGRVLGGLDFDGKLYGSVSEAGLDTPLFVVGADSTEEAASYFKGIMDKVDAAKMFLTVNGTKHMSFVDLPLVLSLLDFAPPGIETVIGTIDGKRMATITDDILGAVTSFLFKGKTQPLCQLEDNVEEAVVEERDLKRACH</sequence>
<protein>
    <recommendedName>
        <fullName evidence="1">1-alkyl-2-acetylglycerophosphocholine esterase</fullName>
        <ecNumber evidence="1">3.1.1.47</ecNumber>
    </recommendedName>
</protein>
<keyword evidence="2" id="KW-0378">Hydrolase</keyword>
<dbReference type="InterPro" id="IPR029058">
    <property type="entry name" value="AB_hydrolase_fold"/>
</dbReference>
<keyword evidence="4" id="KW-0443">Lipid metabolism</keyword>
<dbReference type="AlphaFoldDB" id="A0A3M2SPB2"/>
<evidence type="ECO:0000256" key="1">
    <source>
        <dbReference type="ARBA" id="ARBA00013201"/>
    </source>
</evidence>
<dbReference type="STRING" id="2010991.A0A3M2SPB2"/>